<dbReference type="InterPro" id="IPR001647">
    <property type="entry name" value="HTH_TetR"/>
</dbReference>
<dbReference type="PROSITE" id="PS50977">
    <property type="entry name" value="HTH_TETR_2"/>
    <property type="match status" value="1"/>
</dbReference>
<dbReference type="Gene3D" id="1.10.357.10">
    <property type="entry name" value="Tetracycline Repressor, domain 2"/>
    <property type="match status" value="1"/>
</dbReference>
<gene>
    <name evidence="4" type="ORF">EHF33_09975</name>
</gene>
<dbReference type="GO" id="GO:0003700">
    <property type="term" value="F:DNA-binding transcription factor activity"/>
    <property type="evidence" value="ECO:0007669"/>
    <property type="project" value="TreeGrafter"/>
</dbReference>
<keyword evidence="5" id="KW-1185">Reference proteome</keyword>
<dbReference type="InterPro" id="IPR050109">
    <property type="entry name" value="HTH-type_TetR-like_transc_reg"/>
</dbReference>
<evidence type="ECO:0000313" key="4">
    <source>
        <dbReference type="EMBL" id="AZI43028.1"/>
    </source>
</evidence>
<sequence length="242" mass="25725">MTQAPAIQHASEPSANQDAMRERILSAALELLAREGESALTTRAVAAAAGIQPPTLYRHFSDKSRLLDAVAEYGFAQYLAEKQVREHGLDLVHNLRRGWDLNVEFGLSHPAVFALMSGNRRAGKPSPAAAAGAQHLKKQMSALALAGRLRISEDRATDLMRAASLGIVLTLLETPEAGRDSGLSVVAREAVLAALLTDASNVESSASAQAVITLRAALPDVTVLSAGEKALMNEWLERLSTS</sequence>
<proteinExistence type="predicted"/>
<dbReference type="OrthoDB" id="9814200at2"/>
<dbReference type="Gene3D" id="1.10.10.60">
    <property type="entry name" value="Homeodomain-like"/>
    <property type="match status" value="1"/>
</dbReference>
<evidence type="ECO:0000259" key="3">
    <source>
        <dbReference type="PROSITE" id="PS50977"/>
    </source>
</evidence>
<dbReference type="RefSeq" id="WP_124870764.1">
    <property type="nucleotide sequence ID" value="NZ_CP034183.1"/>
</dbReference>
<dbReference type="KEGG" id="dph:EHF33_09975"/>
<feature type="DNA-binding region" description="H-T-H motif" evidence="2">
    <location>
        <begin position="41"/>
        <end position="60"/>
    </location>
</feature>
<accession>A0A3G8YCI2</accession>
<feature type="domain" description="HTH tetR-type" evidence="3">
    <location>
        <begin position="18"/>
        <end position="78"/>
    </location>
</feature>
<dbReference type="EMBL" id="CP034183">
    <property type="protein sequence ID" value="AZI43028.1"/>
    <property type="molecule type" value="Genomic_DNA"/>
</dbReference>
<reference evidence="4 5" key="1">
    <citation type="submission" date="2018-11" db="EMBL/GenBank/DDBJ databases">
        <title>Deinococcus shelandsis sp. nov., isolated from South Shetland Islands soil of Antarctica.</title>
        <authorList>
            <person name="Tian J."/>
        </authorList>
    </citation>
    <scope>NUCLEOTIDE SEQUENCE [LARGE SCALE GENOMIC DNA]</scope>
    <source>
        <strain evidence="4 5">S14-83T</strain>
    </source>
</reference>
<dbReference type="GO" id="GO:0000976">
    <property type="term" value="F:transcription cis-regulatory region binding"/>
    <property type="evidence" value="ECO:0007669"/>
    <property type="project" value="TreeGrafter"/>
</dbReference>
<evidence type="ECO:0000256" key="1">
    <source>
        <dbReference type="ARBA" id="ARBA00023125"/>
    </source>
</evidence>
<dbReference type="PRINTS" id="PR00455">
    <property type="entry name" value="HTHTETR"/>
</dbReference>
<dbReference type="SUPFAM" id="SSF46689">
    <property type="entry name" value="Homeodomain-like"/>
    <property type="match status" value="1"/>
</dbReference>
<protein>
    <submittedName>
        <fullName evidence="4">TetR/AcrR family transcriptional regulator</fullName>
    </submittedName>
</protein>
<dbReference type="AlphaFoldDB" id="A0A3G8YCI2"/>
<dbReference type="Proteomes" id="UP000276417">
    <property type="component" value="Chromosome 1"/>
</dbReference>
<dbReference type="Pfam" id="PF00440">
    <property type="entry name" value="TetR_N"/>
    <property type="match status" value="1"/>
</dbReference>
<evidence type="ECO:0000256" key="2">
    <source>
        <dbReference type="PROSITE-ProRule" id="PRU00335"/>
    </source>
</evidence>
<dbReference type="PANTHER" id="PTHR30055:SF209">
    <property type="entry name" value="POSSIBLE TRANSCRIPTIONAL REGULATORY PROTEIN (PROBABLY TETR-FAMILY)"/>
    <property type="match status" value="1"/>
</dbReference>
<organism evidence="4 5">
    <name type="scientific">Deinococcus psychrotolerans</name>
    <dbReference type="NCBI Taxonomy" id="2489213"/>
    <lineage>
        <taxon>Bacteria</taxon>
        <taxon>Thermotogati</taxon>
        <taxon>Deinococcota</taxon>
        <taxon>Deinococci</taxon>
        <taxon>Deinococcales</taxon>
        <taxon>Deinococcaceae</taxon>
        <taxon>Deinococcus</taxon>
    </lineage>
</organism>
<dbReference type="PANTHER" id="PTHR30055">
    <property type="entry name" value="HTH-TYPE TRANSCRIPTIONAL REGULATOR RUTR"/>
    <property type="match status" value="1"/>
</dbReference>
<evidence type="ECO:0000313" key="5">
    <source>
        <dbReference type="Proteomes" id="UP000276417"/>
    </source>
</evidence>
<keyword evidence="1 2" id="KW-0238">DNA-binding</keyword>
<dbReference type="InterPro" id="IPR009057">
    <property type="entry name" value="Homeodomain-like_sf"/>
</dbReference>
<name>A0A3G8YCI2_9DEIO</name>